<keyword evidence="1" id="KW-0472">Membrane</keyword>
<comment type="caution">
    <text evidence="2">The sequence shown here is derived from an EMBL/GenBank/DDBJ whole genome shotgun (WGS) entry which is preliminary data.</text>
</comment>
<reference evidence="2 3" key="1">
    <citation type="submission" date="2018-06" db="EMBL/GenBank/DDBJ databases">
        <authorList>
            <consortium name="Pathogen Informatics"/>
            <person name="Doyle S."/>
        </authorList>
    </citation>
    <scope>NUCLEOTIDE SEQUENCE [LARGE SCALE GENOMIC DNA]</scope>
    <source>
        <strain evidence="2 3">NCTC10254</strain>
    </source>
</reference>
<keyword evidence="1" id="KW-0812">Transmembrane</keyword>
<proteinExistence type="predicted"/>
<dbReference type="EMBL" id="UARK01000011">
    <property type="protein sequence ID" value="SPW28584.1"/>
    <property type="molecule type" value="Genomic_DNA"/>
</dbReference>
<feature type="transmembrane region" description="Helical" evidence="1">
    <location>
        <begin position="26"/>
        <end position="50"/>
    </location>
</feature>
<name>A0A8B4H833_9CORY</name>
<evidence type="ECO:0000313" key="3">
    <source>
        <dbReference type="Proteomes" id="UP000249886"/>
    </source>
</evidence>
<gene>
    <name evidence="2" type="ORF">NCTC10254_01530</name>
</gene>
<sequence>MSSAMPHGPHQPSSMIVVAPNRNQSIMVASIIIMTILVIVTVGLLLWILVSGRAATHQEHDSVLLQNQEMATTSADQAPPRTVPVPAAPVEVSTSTNSGGNAPERSYDSLTVAATRCGSYDYAGMADYYGSYVSVCRSGSKYLYRAHTENGDLELPASKVGSGHYIVGADPHMITVHEGIVTVTDSNGDIVRTIPLYDWKYEYSKYSG</sequence>
<organism evidence="2 3">
    <name type="scientific">Corynebacterium matruchotii</name>
    <dbReference type="NCBI Taxonomy" id="43768"/>
    <lineage>
        <taxon>Bacteria</taxon>
        <taxon>Bacillati</taxon>
        <taxon>Actinomycetota</taxon>
        <taxon>Actinomycetes</taxon>
        <taxon>Mycobacteriales</taxon>
        <taxon>Corynebacteriaceae</taxon>
        <taxon>Corynebacterium</taxon>
    </lineage>
</organism>
<protein>
    <submittedName>
        <fullName evidence="2">Uncharacterized protein</fullName>
    </submittedName>
</protein>
<accession>A0A8B4H833</accession>
<dbReference type="AlphaFoldDB" id="A0A8B4H833"/>
<evidence type="ECO:0000256" key="1">
    <source>
        <dbReference type="SAM" id="Phobius"/>
    </source>
</evidence>
<evidence type="ECO:0000313" key="2">
    <source>
        <dbReference type="EMBL" id="SPW28584.1"/>
    </source>
</evidence>
<keyword evidence="1" id="KW-1133">Transmembrane helix</keyword>
<dbReference type="Proteomes" id="UP000249886">
    <property type="component" value="Unassembled WGS sequence"/>
</dbReference>